<dbReference type="Gramene" id="Pp3c23_6870V3.2">
    <property type="protein sequence ID" value="Pp3c23_6870V3.2"/>
    <property type="gene ID" value="Pp3c23_6870"/>
</dbReference>
<dbReference type="GeneID" id="112275633"/>
<evidence type="ECO:0000313" key="2">
    <source>
        <dbReference type="EMBL" id="PNR29013.1"/>
    </source>
</evidence>
<dbReference type="EnsemblPlants" id="Pp3c23_6870V3.1">
    <property type="protein sequence ID" value="Pp3c23_6870V3.1"/>
    <property type="gene ID" value="Pp3c23_6870"/>
</dbReference>
<dbReference type="PANTHER" id="PTHR35731:SF6">
    <property type="entry name" value="GTD-BINDING DOMAIN-CONTAINING PROTEIN"/>
    <property type="match status" value="1"/>
</dbReference>
<dbReference type="AlphaFoldDB" id="A0A2K1IIB1"/>
<sequence>MALLSYSSTVCQRASNRTSQDLTSRKSSHVMITFRSLSSGSLRGASKSCVHLNICRFSKGLSNASKLGFSLESRSRHRKFNGSREVRKLITGCARGDSNDNVGGDPQVQQMLVEMLQIQIGKSRVSDFVDERSRHMRTIARDTYDQYDRIAYRTMKGLDASGSRVLRQLDARAHAIDRELRLARAELEAQELDFEEYQQVVAYSRNEGLFFKNLYPAPRLRRLRSASTTKSSVEKKVAVARPTRVLSGSYSQVLYGGLSLVIVSFMWSSSSALLTGTWMRASKLASYGMILSALLTQLACVKVLEGEPEVSEDKYSVDISNDADQP</sequence>
<name>A0A2K1IIB1_PHYPA</name>
<dbReference type="RefSeq" id="XP_024361940.1">
    <property type="nucleotide sequence ID" value="XM_024506172.2"/>
</dbReference>
<evidence type="ECO:0000256" key="1">
    <source>
        <dbReference type="SAM" id="Coils"/>
    </source>
</evidence>
<reference evidence="2 4" key="2">
    <citation type="journal article" date="2018" name="Plant J.">
        <title>The Physcomitrella patens chromosome-scale assembly reveals moss genome structure and evolution.</title>
        <authorList>
            <person name="Lang D."/>
            <person name="Ullrich K.K."/>
            <person name="Murat F."/>
            <person name="Fuchs J."/>
            <person name="Jenkins J."/>
            <person name="Haas F.B."/>
            <person name="Piednoel M."/>
            <person name="Gundlach H."/>
            <person name="Van Bel M."/>
            <person name="Meyberg R."/>
            <person name="Vives C."/>
            <person name="Morata J."/>
            <person name="Symeonidi A."/>
            <person name="Hiss M."/>
            <person name="Muchero W."/>
            <person name="Kamisugi Y."/>
            <person name="Saleh O."/>
            <person name="Blanc G."/>
            <person name="Decker E.L."/>
            <person name="van Gessel N."/>
            <person name="Grimwood J."/>
            <person name="Hayes R.D."/>
            <person name="Graham S.W."/>
            <person name="Gunter L.E."/>
            <person name="McDaniel S.F."/>
            <person name="Hoernstein S.N.W."/>
            <person name="Larsson A."/>
            <person name="Li F.W."/>
            <person name="Perroud P.F."/>
            <person name="Phillips J."/>
            <person name="Ranjan P."/>
            <person name="Rokshar D.S."/>
            <person name="Rothfels C.J."/>
            <person name="Schneider L."/>
            <person name="Shu S."/>
            <person name="Stevenson D.W."/>
            <person name="Thummler F."/>
            <person name="Tillich M."/>
            <person name="Villarreal Aguilar J.C."/>
            <person name="Widiez T."/>
            <person name="Wong G.K."/>
            <person name="Wymore A."/>
            <person name="Zhang Y."/>
            <person name="Zimmer A.D."/>
            <person name="Quatrano R.S."/>
            <person name="Mayer K.F.X."/>
            <person name="Goodstein D."/>
            <person name="Casacuberta J.M."/>
            <person name="Vandepoele K."/>
            <person name="Reski R."/>
            <person name="Cuming A.C."/>
            <person name="Tuskan G.A."/>
            <person name="Maumus F."/>
            <person name="Salse J."/>
            <person name="Schmutz J."/>
            <person name="Rensing S.A."/>
        </authorList>
    </citation>
    <scope>NUCLEOTIDE SEQUENCE [LARGE SCALE GENOMIC DNA]</scope>
    <source>
        <strain evidence="3 4">cv. Gransden 2004</strain>
    </source>
</reference>
<dbReference type="Gramene" id="Pp3c23_6870V3.1">
    <property type="protein sequence ID" value="Pp3c23_6870V3.1"/>
    <property type="gene ID" value="Pp3c23_6870"/>
</dbReference>
<dbReference type="PANTHER" id="PTHR35731">
    <property type="entry name" value="8-AMINO-7-OXONONANOATE SYNTHASE"/>
    <property type="match status" value="1"/>
</dbReference>
<feature type="coiled-coil region" evidence="1">
    <location>
        <begin position="166"/>
        <end position="200"/>
    </location>
</feature>
<accession>A0A2K1IIB1</accession>
<protein>
    <submittedName>
        <fullName evidence="2 3">Uncharacterized protein</fullName>
    </submittedName>
</protein>
<organism evidence="2">
    <name type="scientific">Physcomitrium patens</name>
    <name type="common">Spreading-leaved earth moss</name>
    <name type="synonym">Physcomitrella patens</name>
    <dbReference type="NCBI Taxonomy" id="3218"/>
    <lineage>
        <taxon>Eukaryota</taxon>
        <taxon>Viridiplantae</taxon>
        <taxon>Streptophyta</taxon>
        <taxon>Embryophyta</taxon>
        <taxon>Bryophyta</taxon>
        <taxon>Bryophytina</taxon>
        <taxon>Bryopsida</taxon>
        <taxon>Funariidae</taxon>
        <taxon>Funariales</taxon>
        <taxon>Funariaceae</taxon>
        <taxon>Physcomitrium</taxon>
    </lineage>
</organism>
<dbReference type="OMA" id="RNANSLC"/>
<evidence type="ECO:0000313" key="3">
    <source>
        <dbReference type="EnsemblPlants" id="Pp3c23_6870V3.1"/>
    </source>
</evidence>
<keyword evidence="1" id="KW-0175">Coiled coil</keyword>
<dbReference type="EnsemblPlants" id="Pp3c23_6870V3.2">
    <property type="protein sequence ID" value="Pp3c23_6870V3.2"/>
    <property type="gene ID" value="Pp3c23_6870"/>
</dbReference>
<reference evidence="3" key="3">
    <citation type="submission" date="2020-12" db="UniProtKB">
        <authorList>
            <consortium name="EnsemblPlants"/>
        </authorList>
    </citation>
    <scope>IDENTIFICATION</scope>
</reference>
<reference evidence="2 4" key="1">
    <citation type="journal article" date="2008" name="Science">
        <title>The Physcomitrella genome reveals evolutionary insights into the conquest of land by plants.</title>
        <authorList>
            <person name="Rensing S."/>
            <person name="Lang D."/>
            <person name="Zimmer A."/>
            <person name="Terry A."/>
            <person name="Salamov A."/>
            <person name="Shapiro H."/>
            <person name="Nishiyama T."/>
            <person name="Perroud P.-F."/>
            <person name="Lindquist E."/>
            <person name="Kamisugi Y."/>
            <person name="Tanahashi T."/>
            <person name="Sakakibara K."/>
            <person name="Fujita T."/>
            <person name="Oishi K."/>
            <person name="Shin-I T."/>
            <person name="Kuroki Y."/>
            <person name="Toyoda A."/>
            <person name="Suzuki Y."/>
            <person name="Hashimoto A."/>
            <person name="Yamaguchi K."/>
            <person name="Sugano A."/>
            <person name="Kohara Y."/>
            <person name="Fujiyama A."/>
            <person name="Anterola A."/>
            <person name="Aoki S."/>
            <person name="Ashton N."/>
            <person name="Barbazuk W.B."/>
            <person name="Barker E."/>
            <person name="Bennetzen J."/>
            <person name="Bezanilla M."/>
            <person name="Blankenship R."/>
            <person name="Cho S.H."/>
            <person name="Dutcher S."/>
            <person name="Estelle M."/>
            <person name="Fawcett J.A."/>
            <person name="Gundlach H."/>
            <person name="Hanada K."/>
            <person name="Heyl A."/>
            <person name="Hicks K.A."/>
            <person name="Hugh J."/>
            <person name="Lohr M."/>
            <person name="Mayer K."/>
            <person name="Melkozernov A."/>
            <person name="Murata T."/>
            <person name="Nelson D."/>
            <person name="Pils B."/>
            <person name="Prigge M."/>
            <person name="Reiss B."/>
            <person name="Renner T."/>
            <person name="Rombauts S."/>
            <person name="Rushton P."/>
            <person name="Sanderfoot A."/>
            <person name="Schween G."/>
            <person name="Shiu S.-H."/>
            <person name="Stueber K."/>
            <person name="Theodoulou F.L."/>
            <person name="Tu H."/>
            <person name="Van de Peer Y."/>
            <person name="Verrier P.J."/>
            <person name="Waters E."/>
            <person name="Wood A."/>
            <person name="Yang L."/>
            <person name="Cove D."/>
            <person name="Cuming A."/>
            <person name="Hasebe M."/>
            <person name="Lucas S."/>
            <person name="Mishler D.B."/>
            <person name="Reski R."/>
            <person name="Grigoriev I."/>
            <person name="Quatrano R.S."/>
            <person name="Boore J.L."/>
        </authorList>
    </citation>
    <scope>NUCLEOTIDE SEQUENCE [LARGE SCALE GENOMIC DNA]</scope>
    <source>
        <strain evidence="3 4">cv. Gransden 2004</strain>
    </source>
</reference>
<dbReference type="EMBL" id="ABEU02000023">
    <property type="protein sequence ID" value="PNR29013.1"/>
    <property type="molecule type" value="Genomic_DNA"/>
</dbReference>
<evidence type="ECO:0000313" key="4">
    <source>
        <dbReference type="Proteomes" id="UP000006727"/>
    </source>
</evidence>
<gene>
    <name evidence="3" type="primary">LOC112275633</name>
    <name evidence="2" type="ORF">PHYPA_027705</name>
</gene>
<keyword evidence="4" id="KW-1185">Reference proteome</keyword>
<dbReference type="PaxDb" id="3218-PP1S10_317V6.1"/>
<dbReference type="Proteomes" id="UP000006727">
    <property type="component" value="Chromosome 23"/>
</dbReference>
<dbReference type="Gramene" id="Pp3c23_6870V3.3">
    <property type="protein sequence ID" value="Pp3c23_6870V3.3"/>
    <property type="gene ID" value="Pp3c23_6870"/>
</dbReference>
<proteinExistence type="predicted"/>
<dbReference type="EnsemblPlants" id="Pp3c23_6870V3.3">
    <property type="protein sequence ID" value="Pp3c23_6870V3.3"/>
    <property type="gene ID" value="Pp3c23_6870"/>
</dbReference>